<reference evidence="10 11" key="1">
    <citation type="journal article" date="2011" name="EMBO J.">
        <title>Structural diversity of bacterial flagellar motors.</title>
        <authorList>
            <person name="Chen S."/>
            <person name="Beeby M."/>
            <person name="Murphy G.E."/>
            <person name="Leadbetter J.R."/>
            <person name="Hendrixson D.R."/>
            <person name="Briegel A."/>
            <person name="Li Z."/>
            <person name="Shi J."/>
            <person name="Tocheva E.I."/>
            <person name="Muller A."/>
            <person name="Dobro M.J."/>
            <person name="Jensen G.J."/>
        </authorList>
    </citation>
    <scope>NUCLEOTIDE SEQUENCE [LARGE SCALE GENOMIC DNA]</scope>
    <source>
        <strain evidence="10 11">ATCC 19624</strain>
    </source>
</reference>
<keyword evidence="5" id="KW-0808">Transferase</keyword>
<dbReference type="Proteomes" id="UP000016368">
    <property type="component" value="Unassembled WGS sequence"/>
</dbReference>
<dbReference type="PANTHER" id="PTHR44835:SF1">
    <property type="entry name" value="PROTEIN O-GLCNAC TRANSFERASE"/>
    <property type="match status" value="1"/>
</dbReference>
<keyword evidence="11" id="KW-1185">Reference proteome</keyword>
<feature type="repeat" description="TPR" evidence="8">
    <location>
        <begin position="44"/>
        <end position="77"/>
    </location>
</feature>
<evidence type="ECO:0000256" key="3">
    <source>
        <dbReference type="ARBA" id="ARBA00011970"/>
    </source>
</evidence>
<evidence type="ECO:0000256" key="7">
    <source>
        <dbReference type="ARBA" id="ARBA00022803"/>
    </source>
</evidence>
<dbReference type="Gene3D" id="1.25.40.10">
    <property type="entry name" value="Tetratricopeptide repeat domain"/>
    <property type="match status" value="1"/>
</dbReference>
<dbReference type="RefSeq" id="WP_006298277.1">
    <property type="nucleotide sequence ID" value="NZ_AEGR01000063.1"/>
</dbReference>
<evidence type="ECO:0000256" key="2">
    <source>
        <dbReference type="ARBA" id="ARBA00005386"/>
    </source>
</evidence>
<dbReference type="InterPro" id="IPR019734">
    <property type="entry name" value="TPR_rpt"/>
</dbReference>
<dbReference type="GO" id="GO:0097363">
    <property type="term" value="F:protein O-acetylglucosaminyltransferase activity"/>
    <property type="evidence" value="ECO:0007669"/>
    <property type="project" value="UniProtKB-EC"/>
</dbReference>
<dbReference type="EC" id="2.4.1.255" evidence="3"/>
<dbReference type="InterPro" id="IPR011990">
    <property type="entry name" value="TPR-like_helical_dom_sf"/>
</dbReference>
<dbReference type="PANTHER" id="PTHR44835">
    <property type="entry name" value="UDP-N-ACETYLGLUCOSAMINE--PEPTIDE N-ACETYLGLUCOSAMINYLTRANSFERASE SPINDLY-RELATED"/>
    <property type="match status" value="1"/>
</dbReference>
<dbReference type="EMBL" id="AEGR01000063">
    <property type="protein sequence ID" value="EGI76498.1"/>
    <property type="molecule type" value="Genomic_DNA"/>
</dbReference>
<evidence type="ECO:0000256" key="5">
    <source>
        <dbReference type="ARBA" id="ARBA00022679"/>
    </source>
</evidence>
<evidence type="ECO:0000313" key="10">
    <source>
        <dbReference type="EMBL" id="EGI76498.1"/>
    </source>
</evidence>
<dbReference type="PROSITE" id="PS50005">
    <property type="entry name" value="TPR"/>
    <property type="match status" value="1"/>
</dbReference>
<evidence type="ECO:0000256" key="6">
    <source>
        <dbReference type="ARBA" id="ARBA00022737"/>
    </source>
</evidence>
<dbReference type="SUPFAM" id="SSF48452">
    <property type="entry name" value="TPR-like"/>
    <property type="match status" value="2"/>
</dbReference>
<accession>F3KUR8</accession>
<dbReference type="Pfam" id="PF14559">
    <property type="entry name" value="TPR_19"/>
    <property type="match status" value="1"/>
</dbReference>
<dbReference type="InterPro" id="IPR051939">
    <property type="entry name" value="Glycosyltr_41/O-GlcNAc_trsf"/>
</dbReference>
<proteinExistence type="inferred from homology"/>
<dbReference type="Pfam" id="PF13844">
    <property type="entry name" value="Glyco_transf_41"/>
    <property type="match status" value="2"/>
</dbReference>
<sequence>MSAPNTSHQADPSAVRISQAFLKHDWVSVVRLCRQTLRKNGRHLRSHQMLGFALNQLKKTDQALAAYRQAAAVHPEDAELLINYVQILMQEGRPSDAYPVLKKVTALRPDKALSWIHLARSCYPMTLHEEGLAAANKAWELAESVEDKLGALNQRAIHRRELGQVHEAVEDCKAAIALNPADIAHHTNLLLFMLADPDASVHDMAEAARNFGTTFETALKPAWPDHAARREGGPWRRLKVGFISPDFHNHAVMYFAEGLLAQLDRRQFEVWAFDLGTLEDNAAERVRCHVDRHVKLHLKNSVEQAAIIQEAGIDILIDLSGHTGGNALPTMARKPAPVQAFTIGYPGTTGLTAIDWWFSDGITDPPGADALYTEQLYRLPTRWICYRPHSRNPLWRYQPAYQVRPTPALTNGFVTFGSCNNLGKLTDDVLALWGRILATVPNSRLLIEGKNLGQPEFSASYRARCERLGIDVSRLDLVPLDYAKQYLVYHRIDVALDPFPLVGGTTSNDVIWMGVPLITMNGDALKSRMGVGMLAHMGRHDWIARNPDEYVAIASRLASDVDALNRIRLGLRDEVEASTVMREDVYTQEVGNALRFMWMLWLAGSSHPEWTSEQVFAQLETWVGEAPVWPEQEFEVGVAPGERIPLSKAYERLQNMITRAKTDTDETPATATNQMLSKRWFEATVIAERILCAKPHDPVALTALAEIENAHGNHEFGRVYLSEALKSLTPSESVDQLLARTQQYVQTAREYLGEA</sequence>
<evidence type="ECO:0000259" key="9">
    <source>
        <dbReference type="Pfam" id="PF13844"/>
    </source>
</evidence>
<feature type="domain" description="O-GlcNAc transferase C-terminal" evidence="9">
    <location>
        <begin position="236"/>
        <end position="382"/>
    </location>
</feature>
<dbReference type="Gene3D" id="3.40.50.11380">
    <property type="match status" value="1"/>
</dbReference>
<organism evidence="10 11">
    <name type="scientific">Hylemonella gracilis ATCC 19624</name>
    <dbReference type="NCBI Taxonomy" id="887062"/>
    <lineage>
        <taxon>Bacteria</taxon>
        <taxon>Pseudomonadati</taxon>
        <taxon>Pseudomonadota</taxon>
        <taxon>Betaproteobacteria</taxon>
        <taxon>Burkholderiales</taxon>
        <taxon>Comamonadaceae</taxon>
        <taxon>Hylemonella</taxon>
    </lineage>
</organism>
<feature type="domain" description="O-GlcNAc transferase C-terminal" evidence="9">
    <location>
        <begin position="408"/>
        <end position="589"/>
    </location>
</feature>
<keyword evidence="7 8" id="KW-0802">TPR repeat</keyword>
<dbReference type="InterPro" id="IPR029489">
    <property type="entry name" value="OGT/SEC/SPY_C"/>
</dbReference>
<keyword evidence="6" id="KW-0677">Repeat</keyword>
<keyword evidence="4" id="KW-0328">Glycosyltransferase</keyword>
<evidence type="ECO:0000256" key="4">
    <source>
        <dbReference type="ARBA" id="ARBA00022676"/>
    </source>
</evidence>
<gene>
    <name evidence="10" type="ORF">HGR_11012</name>
</gene>
<dbReference type="eggNOG" id="COG0457">
    <property type="taxonomic scope" value="Bacteria"/>
</dbReference>
<dbReference type="eggNOG" id="COG3914">
    <property type="taxonomic scope" value="Bacteria"/>
</dbReference>
<evidence type="ECO:0000256" key="8">
    <source>
        <dbReference type="PROSITE-ProRule" id="PRU00339"/>
    </source>
</evidence>
<dbReference type="SMART" id="SM00028">
    <property type="entry name" value="TPR"/>
    <property type="match status" value="3"/>
</dbReference>
<evidence type="ECO:0000313" key="11">
    <source>
        <dbReference type="Proteomes" id="UP000016368"/>
    </source>
</evidence>
<dbReference type="STRING" id="887062.HGR_11012"/>
<comment type="caution">
    <text evidence="10">The sequence shown here is derived from an EMBL/GenBank/DDBJ whole genome shotgun (WGS) entry which is preliminary data.</text>
</comment>
<evidence type="ECO:0000256" key="1">
    <source>
        <dbReference type="ARBA" id="ARBA00004922"/>
    </source>
</evidence>
<protein>
    <recommendedName>
        <fullName evidence="3">protein O-GlcNAc transferase</fullName>
        <ecNumber evidence="3">2.4.1.255</ecNumber>
    </recommendedName>
</protein>
<dbReference type="Gene3D" id="3.40.50.2000">
    <property type="entry name" value="Glycogen Phosphorylase B"/>
    <property type="match status" value="1"/>
</dbReference>
<comment type="similarity">
    <text evidence="2">Belongs to the glycosyltransferase 41 family. O-GlcNAc transferase subfamily.</text>
</comment>
<dbReference type="AlphaFoldDB" id="F3KUR8"/>
<name>F3KUR8_9BURK</name>
<comment type="pathway">
    <text evidence="1">Protein modification; protein glycosylation.</text>
</comment>